<keyword evidence="1" id="KW-0812">Transmembrane</keyword>
<keyword evidence="1" id="KW-0472">Membrane</keyword>
<dbReference type="PANTHER" id="PTHR34414">
    <property type="entry name" value="HET DOMAIN-CONTAINING PROTEIN-RELATED"/>
    <property type="match status" value="1"/>
</dbReference>
<proteinExistence type="predicted"/>
<dbReference type="AlphaFoldDB" id="A0A9W4NNE8"/>
<dbReference type="PANTHER" id="PTHR34414:SF1">
    <property type="entry name" value="SUBTILISIN-LIKE SERINE PROTEASE"/>
    <property type="match status" value="1"/>
</dbReference>
<feature type="transmembrane region" description="Helical" evidence="1">
    <location>
        <begin position="308"/>
        <end position="341"/>
    </location>
</feature>
<keyword evidence="3" id="KW-1185">Reference proteome</keyword>
<feature type="transmembrane region" description="Helical" evidence="1">
    <location>
        <begin position="266"/>
        <end position="288"/>
    </location>
</feature>
<dbReference type="Proteomes" id="UP001152649">
    <property type="component" value="Unassembled WGS sequence"/>
</dbReference>
<dbReference type="Pfam" id="PF20246">
    <property type="entry name" value="DUF6601"/>
    <property type="match status" value="1"/>
</dbReference>
<protein>
    <recommendedName>
        <fullName evidence="4">Subtilisin-like serine protease</fullName>
    </recommendedName>
</protein>
<dbReference type="OrthoDB" id="5086500at2759"/>
<evidence type="ECO:0000256" key="1">
    <source>
        <dbReference type="SAM" id="Phobius"/>
    </source>
</evidence>
<sequence>MSTHTGAPFEQSCALDKTALQNPHSANGQYAHSEKDAITLKHLLGNPVIGSSLEDVYGHLSKELATPLLDELYDRLWLVARKTGSHIDTLHMQKVKGRSIIPTEDPKLHLVWKKGTIYIKPVPQFLLNHDFWVHYLQPPGQISSPTSPPLIHKSIDSGFDRSIAMGFLRSYAYLVKYPLDFAIAKEHYLVPADITWIQWSTFINNFNFRFLGDQDVAKRYHYGQLRLSRLNWAVRIFGPQHTPTRLFYENNYWSVGEFMERATIPLLFLFASISIALSAMQVALAVPLEGLWPQISSNNELKAMDRAFWLFSIAMVFLWLFTWLFILGIPLLMLLFQLLFACTTSRRK</sequence>
<accession>A0A9W4NNE8</accession>
<evidence type="ECO:0000313" key="2">
    <source>
        <dbReference type="EMBL" id="CAG8389037.1"/>
    </source>
</evidence>
<evidence type="ECO:0000313" key="3">
    <source>
        <dbReference type="Proteomes" id="UP001152649"/>
    </source>
</evidence>
<evidence type="ECO:0008006" key="4">
    <source>
        <dbReference type="Google" id="ProtNLM"/>
    </source>
</evidence>
<gene>
    <name evidence="2" type="ORF">PSALAMII_LOCUS6535</name>
</gene>
<dbReference type="EMBL" id="CAJVPG010000299">
    <property type="protein sequence ID" value="CAG8389037.1"/>
    <property type="molecule type" value="Genomic_DNA"/>
</dbReference>
<reference evidence="2" key="1">
    <citation type="submission" date="2021-07" db="EMBL/GenBank/DDBJ databases">
        <authorList>
            <person name="Branca A.L. A."/>
        </authorList>
    </citation>
    <scope>NUCLEOTIDE SEQUENCE</scope>
</reference>
<organism evidence="2 3">
    <name type="scientific">Penicillium salamii</name>
    <dbReference type="NCBI Taxonomy" id="1612424"/>
    <lineage>
        <taxon>Eukaryota</taxon>
        <taxon>Fungi</taxon>
        <taxon>Dikarya</taxon>
        <taxon>Ascomycota</taxon>
        <taxon>Pezizomycotina</taxon>
        <taxon>Eurotiomycetes</taxon>
        <taxon>Eurotiomycetidae</taxon>
        <taxon>Eurotiales</taxon>
        <taxon>Aspergillaceae</taxon>
        <taxon>Penicillium</taxon>
    </lineage>
</organism>
<keyword evidence="1" id="KW-1133">Transmembrane helix</keyword>
<name>A0A9W4NNE8_9EURO</name>
<comment type="caution">
    <text evidence="2">The sequence shown here is derived from an EMBL/GenBank/DDBJ whole genome shotgun (WGS) entry which is preliminary data.</text>
</comment>
<dbReference type="InterPro" id="IPR046536">
    <property type="entry name" value="DUF6601"/>
</dbReference>